<proteinExistence type="inferred from homology"/>
<sequence length="426" mass="46889">MSKATSQSLYERAQRVIPPVAARATELGIVEAEGSYVTAEDGREYLDFASGVAVTNIGHNHPKVMEAAKRQIDQLIHGGHNVVYYPSYVELAEKLNELAGGDNMVYFSNSGAEVNEGAMKLAKKVTNRPAIISFKRGFHGRTLGTTSITASNAAYRRDYEGLLPSVYYADYPYPFHHGLTEEEESERCLRQLHELFQLQVAPDQVAAMILEPIQGEGGYIVPPVSFIRELRELCDEHGIMLIFDEIQTGFGRTGTMFAYEHFGVKPDMLTLAKGIASGFPISALIAKKEYMEQWPAGTHGGTFGGNPVSCAAALATIDVLEESALSNAREKGFYFKERLLELKHQHPNIGEVRGVGLMLALELIDLEGQPNPALLSFIRSKAIEQGIILLGCGTEKNVLRFIPAATVKQAEIDRVVTFLDQILQEQ</sequence>
<dbReference type="InterPro" id="IPR015421">
    <property type="entry name" value="PyrdxlP-dep_Trfase_major"/>
</dbReference>
<keyword evidence="7" id="KW-1185">Reference proteome</keyword>
<dbReference type="InterPro" id="IPR015422">
    <property type="entry name" value="PyrdxlP-dep_Trfase_small"/>
</dbReference>
<dbReference type="RefSeq" id="WP_377348718.1">
    <property type="nucleotide sequence ID" value="NZ_JBHLTP010000011.1"/>
</dbReference>
<dbReference type="CDD" id="cd00610">
    <property type="entry name" value="OAT_like"/>
    <property type="match status" value="1"/>
</dbReference>
<comment type="caution">
    <text evidence="6">The sequence shown here is derived from an EMBL/GenBank/DDBJ whole genome shotgun (WGS) entry which is preliminary data.</text>
</comment>
<dbReference type="InterPro" id="IPR050103">
    <property type="entry name" value="Class-III_PLP-dep_AT"/>
</dbReference>
<dbReference type="Pfam" id="PF00202">
    <property type="entry name" value="Aminotran_3"/>
    <property type="match status" value="1"/>
</dbReference>
<dbReference type="PROSITE" id="PS00600">
    <property type="entry name" value="AA_TRANSFER_CLASS_3"/>
    <property type="match status" value="1"/>
</dbReference>
<dbReference type="GO" id="GO:0008483">
    <property type="term" value="F:transaminase activity"/>
    <property type="evidence" value="ECO:0007669"/>
    <property type="project" value="UniProtKB-KW"/>
</dbReference>
<evidence type="ECO:0000313" key="7">
    <source>
        <dbReference type="Proteomes" id="UP001589836"/>
    </source>
</evidence>
<protein>
    <submittedName>
        <fullName evidence="6">Aspartate aminotransferase family protein</fullName>
    </submittedName>
</protein>
<gene>
    <name evidence="6" type="ORF">ACFFGV_13545</name>
</gene>
<keyword evidence="2 6" id="KW-0032">Aminotransferase</keyword>
<organism evidence="6 7">
    <name type="scientific">Pontibacillus salicampi</name>
    <dbReference type="NCBI Taxonomy" id="1449801"/>
    <lineage>
        <taxon>Bacteria</taxon>
        <taxon>Bacillati</taxon>
        <taxon>Bacillota</taxon>
        <taxon>Bacilli</taxon>
        <taxon>Bacillales</taxon>
        <taxon>Bacillaceae</taxon>
        <taxon>Pontibacillus</taxon>
    </lineage>
</organism>
<evidence type="ECO:0000313" key="6">
    <source>
        <dbReference type="EMBL" id="MFC0524595.1"/>
    </source>
</evidence>
<dbReference type="NCBIfam" id="NF005993">
    <property type="entry name" value="PRK08117.1"/>
    <property type="match status" value="1"/>
</dbReference>
<evidence type="ECO:0000256" key="2">
    <source>
        <dbReference type="ARBA" id="ARBA00022576"/>
    </source>
</evidence>
<keyword evidence="3" id="KW-0808">Transferase</keyword>
<comment type="cofactor">
    <cofactor evidence="1">
        <name>pyridoxal 5'-phosphate</name>
        <dbReference type="ChEBI" id="CHEBI:597326"/>
    </cofactor>
</comment>
<evidence type="ECO:0000256" key="4">
    <source>
        <dbReference type="ARBA" id="ARBA00022898"/>
    </source>
</evidence>
<dbReference type="Gene3D" id="3.90.1150.10">
    <property type="entry name" value="Aspartate Aminotransferase, domain 1"/>
    <property type="match status" value="1"/>
</dbReference>
<dbReference type="InterPro" id="IPR005814">
    <property type="entry name" value="Aminotrans_3"/>
</dbReference>
<dbReference type="Gene3D" id="3.40.640.10">
    <property type="entry name" value="Type I PLP-dependent aspartate aminotransferase-like (Major domain)"/>
    <property type="match status" value="1"/>
</dbReference>
<evidence type="ECO:0000256" key="5">
    <source>
        <dbReference type="RuleBase" id="RU003560"/>
    </source>
</evidence>
<reference evidence="6 7" key="1">
    <citation type="submission" date="2024-09" db="EMBL/GenBank/DDBJ databases">
        <authorList>
            <person name="Sun Q."/>
            <person name="Mori K."/>
        </authorList>
    </citation>
    <scope>NUCLEOTIDE SEQUENCE [LARGE SCALE GENOMIC DNA]</scope>
    <source>
        <strain evidence="6 7">NCAIM B.02529</strain>
    </source>
</reference>
<name>A0ABV6LQC0_9BACI</name>
<dbReference type="SUPFAM" id="SSF53383">
    <property type="entry name" value="PLP-dependent transferases"/>
    <property type="match status" value="1"/>
</dbReference>
<dbReference type="PANTHER" id="PTHR11986:SF79">
    <property type="entry name" value="ACETYLORNITHINE AMINOTRANSFERASE, MITOCHONDRIAL"/>
    <property type="match status" value="1"/>
</dbReference>
<dbReference type="InterPro" id="IPR015424">
    <property type="entry name" value="PyrdxlP-dep_Trfase"/>
</dbReference>
<accession>A0ABV6LQC0</accession>
<keyword evidence="4 5" id="KW-0663">Pyridoxal phosphate</keyword>
<evidence type="ECO:0000256" key="3">
    <source>
        <dbReference type="ARBA" id="ARBA00022679"/>
    </source>
</evidence>
<dbReference type="PIRSF" id="PIRSF000521">
    <property type="entry name" value="Transaminase_4ab_Lys_Orn"/>
    <property type="match status" value="1"/>
</dbReference>
<comment type="similarity">
    <text evidence="5">Belongs to the class-III pyridoxal-phosphate-dependent aminotransferase family.</text>
</comment>
<dbReference type="InterPro" id="IPR049704">
    <property type="entry name" value="Aminotrans_3_PPA_site"/>
</dbReference>
<dbReference type="PANTHER" id="PTHR11986">
    <property type="entry name" value="AMINOTRANSFERASE CLASS III"/>
    <property type="match status" value="1"/>
</dbReference>
<dbReference type="EMBL" id="JBHLTP010000011">
    <property type="protein sequence ID" value="MFC0524595.1"/>
    <property type="molecule type" value="Genomic_DNA"/>
</dbReference>
<evidence type="ECO:0000256" key="1">
    <source>
        <dbReference type="ARBA" id="ARBA00001933"/>
    </source>
</evidence>
<dbReference type="Proteomes" id="UP001589836">
    <property type="component" value="Unassembled WGS sequence"/>
</dbReference>